<accession>A0A8J2EAH2</accession>
<proteinExistence type="predicted"/>
<name>A0A8J2EAH2_COTCN</name>
<sequence length="105" mass="11927">MAQLVSTYQKKGLGQRCQIHTLTLCGLPRVSRFLFYQKPRDLVSDHEGLSSRLPKLAIPMLAIDTLGNYPCEQGLRPFTDNQYAIRDTECGSVANTRRREGRTQE</sequence>
<organism evidence="1 2">
    <name type="scientific">Cotesia congregata</name>
    <name type="common">Parasitoid wasp</name>
    <name type="synonym">Apanteles congregatus</name>
    <dbReference type="NCBI Taxonomy" id="51543"/>
    <lineage>
        <taxon>Eukaryota</taxon>
        <taxon>Metazoa</taxon>
        <taxon>Ecdysozoa</taxon>
        <taxon>Arthropoda</taxon>
        <taxon>Hexapoda</taxon>
        <taxon>Insecta</taxon>
        <taxon>Pterygota</taxon>
        <taxon>Neoptera</taxon>
        <taxon>Endopterygota</taxon>
        <taxon>Hymenoptera</taxon>
        <taxon>Apocrita</taxon>
        <taxon>Ichneumonoidea</taxon>
        <taxon>Braconidae</taxon>
        <taxon>Microgastrinae</taxon>
        <taxon>Cotesia</taxon>
    </lineage>
</organism>
<evidence type="ECO:0000313" key="2">
    <source>
        <dbReference type="Proteomes" id="UP000786811"/>
    </source>
</evidence>
<dbReference type="AlphaFoldDB" id="A0A8J2EAH2"/>
<evidence type="ECO:0000313" key="1">
    <source>
        <dbReference type="EMBL" id="CAG5073504.1"/>
    </source>
</evidence>
<dbReference type="Proteomes" id="UP000786811">
    <property type="component" value="Unassembled WGS sequence"/>
</dbReference>
<reference evidence="1" key="1">
    <citation type="submission" date="2021-04" db="EMBL/GenBank/DDBJ databases">
        <authorList>
            <person name="Chebbi M.A.C M."/>
        </authorList>
    </citation>
    <scope>NUCLEOTIDE SEQUENCE</scope>
</reference>
<comment type="caution">
    <text evidence="1">The sequence shown here is derived from an EMBL/GenBank/DDBJ whole genome shotgun (WGS) entry which is preliminary data.</text>
</comment>
<protein>
    <submittedName>
        <fullName evidence="1">Uncharacterized protein</fullName>
    </submittedName>
</protein>
<gene>
    <name evidence="1" type="ORF">HICCMSTLAB_LOCUS447</name>
</gene>
<dbReference type="EMBL" id="CAJNRD030001114">
    <property type="protein sequence ID" value="CAG5073504.1"/>
    <property type="molecule type" value="Genomic_DNA"/>
</dbReference>
<keyword evidence="2" id="KW-1185">Reference proteome</keyword>